<dbReference type="HOGENOM" id="CLU_000445_87_0_6"/>
<dbReference type="AlphaFoldDB" id="B0VQW0"/>
<evidence type="ECO:0000256" key="3">
    <source>
        <dbReference type="ARBA" id="ARBA00023125"/>
    </source>
</evidence>
<dbReference type="GO" id="GO:0003700">
    <property type="term" value="F:DNA-binding transcription factor activity"/>
    <property type="evidence" value="ECO:0007669"/>
    <property type="project" value="InterPro"/>
</dbReference>
<dbReference type="InterPro" id="IPR018060">
    <property type="entry name" value="HTH_AraC"/>
</dbReference>
<dbReference type="Pfam" id="PF02311">
    <property type="entry name" value="AraC_binding"/>
    <property type="match status" value="1"/>
</dbReference>
<evidence type="ECO:0000259" key="6">
    <source>
        <dbReference type="PROSITE" id="PS01124"/>
    </source>
</evidence>
<accession>B0VQW0</accession>
<name>B0VQW0_ACIBS</name>
<keyword evidence="3" id="KW-0238">DNA-binding</keyword>
<dbReference type="PROSITE" id="PS00041">
    <property type="entry name" value="HTH_ARAC_FAMILY_1"/>
    <property type="match status" value="1"/>
</dbReference>
<dbReference type="InterPro" id="IPR011051">
    <property type="entry name" value="RmlC_Cupin_sf"/>
</dbReference>
<dbReference type="InterPro" id="IPR020449">
    <property type="entry name" value="Tscrpt_reg_AraC-type_HTH"/>
</dbReference>
<proteinExistence type="predicted"/>
<evidence type="ECO:0000313" key="8">
    <source>
        <dbReference type="Proteomes" id="UP000001741"/>
    </source>
</evidence>
<gene>
    <name evidence="7" type="ordered locus">ABSDF0467</name>
</gene>
<dbReference type="SUPFAM" id="SSF51182">
    <property type="entry name" value="RmlC-like cupins"/>
    <property type="match status" value="1"/>
</dbReference>
<evidence type="ECO:0000256" key="4">
    <source>
        <dbReference type="ARBA" id="ARBA00023159"/>
    </source>
</evidence>
<dbReference type="GO" id="GO:0043565">
    <property type="term" value="F:sequence-specific DNA binding"/>
    <property type="evidence" value="ECO:0007669"/>
    <property type="project" value="InterPro"/>
</dbReference>
<keyword evidence="5" id="KW-0804">Transcription</keyword>
<dbReference type="PRINTS" id="PR00032">
    <property type="entry name" value="HTHARAC"/>
</dbReference>
<dbReference type="SUPFAM" id="SSF46689">
    <property type="entry name" value="Homeodomain-like"/>
    <property type="match status" value="1"/>
</dbReference>
<keyword evidence="2" id="KW-0805">Transcription regulation</keyword>
<dbReference type="Pfam" id="PF12833">
    <property type="entry name" value="HTH_18"/>
    <property type="match status" value="1"/>
</dbReference>
<dbReference type="CDD" id="cd06124">
    <property type="entry name" value="cupin_NimR-like_N"/>
    <property type="match status" value="1"/>
</dbReference>
<keyword evidence="4" id="KW-0010">Activator</keyword>
<dbReference type="PANTHER" id="PTHR11019">
    <property type="entry name" value="HTH-TYPE TRANSCRIPTIONAL REGULATOR NIMR"/>
    <property type="match status" value="1"/>
</dbReference>
<keyword evidence="1" id="KW-0678">Repressor</keyword>
<feature type="domain" description="HTH araC/xylS-type" evidence="6">
    <location>
        <begin position="176"/>
        <end position="277"/>
    </location>
</feature>
<dbReference type="EMBL" id="CU468230">
    <property type="protein sequence ID" value="CAO99856.1"/>
    <property type="molecule type" value="Genomic_DNA"/>
</dbReference>
<dbReference type="InterPro" id="IPR003313">
    <property type="entry name" value="AraC-bd"/>
</dbReference>
<evidence type="ECO:0000256" key="1">
    <source>
        <dbReference type="ARBA" id="ARBA00022491"/>
    </source>
</evidence>
<dbReference type="InterPro" id="IPR014710">
    <property type="entry name" value="RmlC-like_jellyroll"/>
</dbReference>
<dbReference type="Proteomes" id="UP000001741">
    <property type="component" value="Chromosome"/>
</dbReference>
<reference evidence="7 8" key="1">
    <citation type="journal article" date="2008" name="PLoS ONE">
        <title>Comparative analysis of Acinetobacters: three genomes for three lifestyles.</title>
        <authorList>
            <person name="Vallenet D."/>
            <person name="Nordmann P."/>
            <person name="Barbe V."/>
            <person name="Poirel L."/>
            <person name="Mangenot S."/>
            <person name="Bataille E."/>
            <person name="Dossat C."/>
            <person name="Gas S."/>
            <person name="Kreimeyer A."/>
            <person name="Lenoble P."/>
            <person name="Oztas S."/>
            <person name="Poulain J."/>
            <person name="Segurens B."/>
            <person name="Robert C."/>
            <person name="Abergel C."/>
            <person name="Claverie J.M."/>
            <person name="Raoult D."/>
            <person name="Medigue C."/>
            <person name="Weissenbach J."/>
            <person name="Cruveiller S."/>
        </authorList>
    </citation>
    <scope>NUCLEOTIDE SEQUENCE [LARGE SCALE GENOMIC DNA]</scope>
    <source>
        <strain evidence="7 8">SDF</strain>
    </source>
</reference>
<dbReference type="BioCyc" id="ABAU509170:GCL9-384-MONOMER"/>
<protein>
    <submittedName>
        <fullName evidence="7">HTH-type transcriptional regulator (AraC family)</fullName>
    </submittedName>
</protein>
<dbReference type="Gene3D" id="2.60.120.10">
    <property type="entry name" value="Jelly Rolls"/>
    <property type="match status" value="1"/>
</dbReference>
<sequence>MKNRQDISNFRQFSKMKKSAQRVQDFQEIPAHNAIPDLLWFRVRNAPAETVYPQHAHAWGEFIYAFSGVLEVNIDQINYLTPPPYGIWLPPYTKHSGINRNEVTHATLYVHESLCQKLPQKAGILLTSPLVPALLDHLRQNPQDETQVEYIRLLQVLLDRLIQAELVGSYLPTTDHPALAKILNDLHQCPADNSTLQELAERINMTERTLARYSQKELGKSLHEWRQRLKVMKAMTMLNQGKTIESIAFDLGYASASAFIYMFKRWMGFTPDQFRKLYQ</sequence>
<dbReference type="PROSITE" id="PS01124">
    <property type="entry name" value="HTH_ARAC_FAMILY_2"/>
    <property type="match status" value="1"/>
</dbReference>
<dbReference type="PANTHER" id="PTHR11019:SF190">
    <property type="entry name" value="ARAC-FAMILY REGULATORY PROTEIN"/>
    <property type="match status" value="1"/>
</dbReference>
<dbReference type="KEGG" id="abm:ABSDF0467"/>
<evidence type="ECO:0000256" key="2">
    <source>
        <dbReference type="ARBA" id="ARBA00023015"/>
    </source>
</evidence>
<dbReference type="SMART" id="SM00342">
    <property type="entry name" value="HTH_ARAC"/>
    <property type="match status" value="1"/>
</dbReference>
<organism evidence="7 8">
    <name type="scientific">Acinetobacter baumannii (strain SDF)</name>
    <dbReference type="NCBI Taxonomy" id="509170"/>
    <lineage>
        <taxon>Bacteria</taxon>
        <taxon>Pseudomonadati</taxon>
        <taxon>Pseudomonadota</taxon>
        <taxon>Gammaproteobacteria</taxon>
        <taxon>Moraxellales</taxon>
        <taxon>Moraxellaceae</taxon>
        <taxon>Acinetobacter</taxon>
        <taxon>Acinetobacter calcoaceticus/baumannii complex</taxon>
    </lineage>
</organism>
<dbReference type="InterPro" id="IPR018062">
    <property type="entry name" value="HTH_AraC-typ_CS"/>
</dbReference>
<dbReference type="InterPro" id="IPR009057">
    <property type="entry name" value="Homeodomain-like_sf"/>
</dbReference>
<dbReference type="Gene3D" id="1.10.10.60">
    <property type="entry name" value="Homeodomain-like"/>
    <property type="match status" value="1"/>
</dbReference>
<dbReference type="FunFam" id="1.10.10.60:FF:000132">
    <property type="entry name" value="AraC family transcriptional regulator"/>
    <property type="match status" value="1"/>
</dbReference>
<evidence type="ECO:0000256" key="5">
    <source>
        <dbReference type="ARBA" id="ARBA00023163"/>
    </source>
</evidence>
<evidence type="ECO:0000313" key="7">
    <source>
        <dbReference type="EMBL" id="CAO99856.1"/>
    </source>
</evidence>